<dbReference type="PROSITE" id="PS51257">
    <property type="entry name" value="PROKAR_LIPOPROTEIN"/>
    <property type="match status" value="1"/>
</dbReference>
<dbReference type="EMBL" id="CAJQZP010000196">
    <property type="protein sequence ID" value="CAG4945004.1"/>
    <property type="molecule type" value="Genomic_DNA"/>
</dbReference>
<dbReference type="OrthoDB" id="6919900at2759"/>
<dbReference type="AlphaFoldDB" id="A0A8S3W7G0"/>
<feature type="coiled-coil region" evidence="1">
    <location>
        <begin position="61"/>
        <end position="88"/>
    </location>
</feature>
<keyword evidence="1" id="KW-0175">Coiled coil</keyword>
<reference evidence="3" key="1">
    <citation type="submission" date="2021-04" db="EMBL/GenBank/DDBJ databases">
        <authorList>
            <person name="Tunstrom K."/>
        </authorList>
    </citation>
    <scope>NUCLEOTIDE SEQUENCE</scope>
</reference>
<gene>
    <name evidence="3" type="ORF">PAPOLLO_LOCUS2988</name>
</gene>
<evidence type="ECO:0000259" key="2">
    <source>
        <dbReference type="Pfam" id="PF20700"/>
    </source>
</evidence>
<keyword evidence="4" id="KW-1185">Reference proteome</keyword>
<dbReference type="Proteomes" id="UP000691718">
    <property type="component" value="Unassembled WGS sequence"/>
</dbReference>
<organism evidence="3 4">
    <name type="scientific">Parnassius apollo</name>
    <name type="common">Apollo butterfly</name>
    <name type="synonym">Papilio apollo</name>
    <dbReference type="NCBI Taxonomy" id="110799"/>
    <lineage>
        <taxon>Eukaryota</taxon>
        <taxon>Metazoa</taxon>
        <taxon>Ecdysozoa</taxon>
        <taxon>Arthropoda</taxon>
        <taxon>Hexapoda</taxon>
        <taxon>Insecta</taxon>
        <taxon>Pterygota</taxon>
        <taxon>Neoptera</taxon>
        <taxon>Endopterygota</taxon>
        <taxon>Lepidoptera</taxon>
        <taxon>Glossata</taxon>
        <taxon>Ditrysia</taxon>
        <taxon>Papilionoidea</taxon>
        <taxon>Papilionidae</taxon>
        <taxon>Parnassiinae</taxon>
        <taxon>Parnassini</taxon>
        <taxon>Parnassius</taxon>
        <taxon>Parnassius</taxon>
    </lineage>
</organism>
<name>A0A8S3W7G0_PARAO</name>
<evidence type="ECO:0000313" key="4">
    <source>
        <dbReference type="Proteomes" id="UP000691718"/>
    </source>
</evidence>
<accession>A0A8S3W7G0</accession>
<feature type="domain" description="Mutator-like transposase" evidence="2">
    <location>
        <begin position="9"/>
        <end position="110"/>
    </location>
</feature>
<protein>
    <submittedName>
        <fullName evidence="3">(apollo) hypothetical protein</fullName>
    </submittedName>
</protein>
<evidence type="ECO:0000313" key="3">
    <source>
        <dbReference type="EMBL" id="CAG4945004.1"/>
    </source>
</evidence>
<sequence>MCKRQFVIDNDGDNFLNINTCAVTGAISIGCGYSQLQEFSSAMNLPIMSQKTYQKNHKLLSENWQQLAQQSMDQAAEEERNMAIAEGRVTKNSTPIIDVIADGVYGKRSYKKIIRLYPVLPQL</sequence>
<comment type="caution">
    <text evidence="3">The sequence shown here is derived from an EMBL/GenBank/DDBJ whole genome shotgun (WGS) entry which is preliminary data.</text>
</comment>
<dbReference type="InterPro" id="IPR049012">
    <property type="entry name" value="Mutator_transp_dom"/>
</dbReference>
<proteinExistence type="predicted"/>
<dbReference type="Pfam" id="PF20700">
    <property type="entry name" value="Mutator"/>
    <property type="match status" value="1"/>
</dbReference>
<evidence type="ECO:0000256" key="1">
    <source>
        <dbReference type="SAM" id="Coils"/>
    </source>
</evidence>